<gene>
    <name evidence="2" type="ORF">EJK54_0412</name>
</gene>
<proteinExistence type="predicted"/>
<dbReference type="InterPro" id="IPR058873">
    <property type="entry name" value="PDDEXK_GAPS4"/>
</dbReference>
<name>A0ABY0BKG8_MORCA</name>
<sequence>MAETIRIAELANKILDELGKFLKWEINPENDLNFNCLSPIEHFSNEGKKKSKKVKTDEEIAEENHTHPTDIVISYFDPYLNKKVYFNTDLKSYATKSITLGGVTEWLTSLANGTACCRLNETWRQKYRVESNSEIRGLLFVYNHDGEFKKSIYEFIYDFHIKSSDKEETDAKKRRHGVHIRNLNLAPNTYLHILDPLTISRILSIKQDLIEFQNFHKVGLSERIDFPFNYFYPPKQLFKSSVTPKEAPATMELITGPFLIVTFDNYKVVTLDDNDKPNTEVMQGGTIVYYNEAGDTPEEFMYLIETLMMFDLIKEGSKTFIKQCFNKPSINAFQNFENAITQYCNIWDYSDSMKSVLENIQFSQVTLVQRIFCNKAIDRSTKS</sequence>
<feature type="domain" description="GAPS4 PD-(D/E)XK nuclease" evidence="1">
    <location>
        <begin position="6"/>
        <end position="164"/>
    </location>
</feature>
<dbReference type="EMBL" id="RYER01000016">
    <property type="protein sequence ID" value="RUO16623.1"/>
    <property type="molecule type" value="Genomic_DNA"/>
</dbReference>
<comment type="caution">
    <text evidence="2">The sequence shown here is derived from an EMBL/GenBank/DDBJ whole genome shotgun (WGS) entry which is preliminary data.</text>
</comment>
<evidence type="ECO:0000313" key="3">
    <source>
        <dbReference type="Proteomes" id="UP000268436"/>
    </source>
</evidence>
<organism evidence="2 3">
    <name type="scientific">Moraxella catarrhalis</name>
    <name type="common">Branhamella catarrhalis</name>
    <dbReference type="NCBI Taxonomy" id="480"/>
    <lineage>
        <taxon>Bacteria</taxon>
        <taxon>Pseudomonadati</taxon>
        <taxon>Pseudomonadota</taxon>
        <taxon>Gammaproteobacteria</taxon>
        <taxon>Moraxellales</taxon>
        <taxon>Moraxellaceae</taxon>
        <taxon>Moraxella</taxon>
    </lineage>
</organism>
<protein>
    <recommendedName>
        <fullName evidence="1">GAPS4 PD-(D/E)XK nuclease domain-containing protein</fullName>
    </recommendedName>
</protein>
<keyword evidence="3" id="KW-1185">Reference proteome</keyword>
<evidence type="ECO:0000313" key="2">
    <source>
        <dbReference type="EMBL" id="RUO16623.1"/>
    </source>
</evidence>
<dbReference type="RefSeq" id="WP_003669064.1">
    <property type="nucleotide sequence ID" value="NZ_CP010900.1"/>
</dbReference>
<dbReference type="Pfam" id="PF26115">
    <property type="entry name" value="PDDEXK_GAPS4"/>
    <property type="match status" value="1"/>
</dbReference>
<reference evidence="2 3" key="1">
    <citation type="submission" date="2018-12" db="EMBL/GenBank/DDBJ databases">
        <title>Persistence of Moraxella catarrhalis in Chronic Obstructive Pulmonary Disease and Regulation of the Hag/MID Adhesin.</title>
        <authorList>
            <person name="Murphy T."/>
            <person name="Zhao X."/>
            <person name="Vyas G."/>
            <person name="Aluvathingal J."/>
            <person name="Nadendla S."/>
            <person name="Tallon L."/>
            <person name="Tettelin H."/>
        </authorList>
    </citation>
    <scope>NUCLEOTIDE SEQUENCE [LARGE SCALE GENOMIC DNA]</scope>
    <source>
        <strain evidence="2 3">173P27B1</strain>
    </source>
</reference>
<evidence type="ECO:0000259" key="1">
    <source>
        <dbReference type="Pfam" id="PF26115"/>
    </source>
</evidence>
<accession>A0ABY0BKG8</accession>
<dbReference type="Proteomes" id="UP000268436">
    <property type="component" value="Unassembled WGS sequence"/>
</dbReference>